<sequence>MKKGIKISGAVFATEGNVDHDEFIDKFIEFVESNGWEFGGGSRLIDEDGNDIKE</sequence>
<protein>
    <submittedName>
        <fullName evidence="1">Protein of uncharacterized function DUF469</fullName>
    </submittedName>
</protein>
<gene>
    <name evidence="1" type="primary">M1_1715</name>
    <name evidence="1" type="ORF">NCTC10343_03085</name>
</gene>
<name>A0A378XZ41_PAEPO</name>
<accession>A0A378XZ41</accession>
<dbReference type="EMBL" id="UGSC01000001">
    <property type="protein sequence ID" value="SUA70215.1"/>
    <property type="molecule type" value="Genomic_DNA"/>
</dbReference>
<evidence type="ECO:0000313" key="2">
    <source>
        <dbReference type="Proteomes" id="UP000254400"/>
    </source>
</evidence>
<dbReference type="RefSeq" id="WP_019687609.1">
    <property type="nucleotide sequence ID" value="NZ_CP036496.1"/>
</dbReference>
<dbReference type="Proteomes" id="UP000254400">
    <property type="component" value="Unassembled WGS sequence"/>
</dbReference>
<organism evidence="1 2">
    <name type="scientific">Paenibacillus polymyxa</name>
    <name type="common">Bacillus polymyxa</name>
    <dbReference type="NCBI Taxonomy" id="1406"/>
    <lineage>
        <taxon>Bacteria</taxon>
        <taxon>Bacillati</taxon>
        <taxon>Bacillota</taxon>
        <taxon>Bacilli</taxon>
        <taxon>Bacillales</taxon>
        <taxon>Paenibacillaceae</taxon>
        <taxon>Paenibacillus</taxon>
    </lineage>
</organism>
<reference evidence="1 2" key="1">
    <citation type="submission" date="2018-06" db="EMBL/GenBank/DDBJ databases">
        <authorList>
            <consortium name="Pathogen Informatics"/>
            <person name="Doyle S."/>
        </authorList>
    </citation>
    <scope>NUCLEOTIDE SEQUENCE [LARGE SCALE GENOMIC DNA]</scope>
    <source>
        <strain evidence="1 2">NCTC10343</strain>
    </source>
</reference>
<dbReference type="AlphaFoldDB" id="A0A378XZ41"/>
<proteinExistence type="predicted"/>
<dbReference type="GeneID" id="93346447"/>
<evidence type="ECO:0000313" key="1">
    <source>
        <dbReference type="EMBL" id="SUA70215.1"/>
    </source>
</evidence>